<keyword evidence="7 9" id="KW-0457">Lysine biosynthesis</keyword>
<dbReference type="Gene3D" id="2.160.10.10">
    <property type="entry name" value="Hexapeptide repeat proteins"/>
    <property type="match status" value="1"/>
</dbReference>
<dbReference type="InterPro" id="IPR011004">
    <property type="entry name" value="Trimer_LpxA-like_sf"/>
</dbReference>
<feature type="binding site" evidence="9">
    <location>
        <position position="148"/>
    </location>
    <ligand>
        <name>substrate</name>
    </ligand>
</feature>
<dbReference type="InterPro" id="IPR018357">
    <property type="entry name" value="Hexapep_transf_CS"/>
</dbReference>
<evidence type="ECO:0000259" key="10">
    <source>
        <dbReference type="Pfam" id="PF14805"/>
    </source>
</evidence>
<sequence>MSSPDFSSLEKTIETAFDNRDSVTVSTKGEVRDAVEEALSLLDGGKARVASRGADGTWTVHQWLKKAVLLSFRLSDMEVVKGGPGNSTWWDKVPSKFEGWGENAFRAAGFRAVPNAVVRRSAYIAKNVVLMPSFVNLGAFVDEGTMVDTWATVGSCAQIGKNVHLSGGVGIGGVLEPMQAGPTIIEDNCFIGARSEVVEGCIIREGSVLGMGVFIGKSTKIVDRTTGEVMYGEVPPYSVVVAGTMPGKPLPNGEPGPSLYCAVIVKRVDEKTRSKTGINELLRD</sequence>
<keyword evidence="3 9" id="KW-0028">Amino-acid biosynthesis</keyword>
<feature type="binding site" evidence="9">
    <location>
        <position position="111"/>
    </location>
    <ligand>
        <name>substrate</name>
    </ligand>
</feature>
<evidence type="ECO:0000256" key="8">
    <source>
        <dbReference type="ARBA" id="ARBA00023315"/>
    </source>
</evidence>
<keyword evidence="5 9" id="KW-0677">Repeat</keyword>
<reference evidence="11 12" key="1">
    <citation type="submission" date="2024-05" db="EMBL/GenBank/DDBJ databases">
        <title>Neorhizobium sp. Rsf11, a plant growth promoting and heavy metal resistant PAH-degrader.</title>
        <authorList>
            <person name="Golubev S.N."/>
            <person name="Muratova A.Y."/>
            <person name="Markelova M.I."/>
        </authorList>
    </citation>
    <scope>NUCLEOTIDE SEQUENCE [LARGE SCALE GENOMIC DNA]</scope>
    <source>
        <strain evidence="11 12">Rsf11</strain>
    </source>
</reference>
<dbReference type="EC" id="2.3.1.117" evidence="9"/>
<evidence type="ECO:0000313" key="12">
    <source>
        <dbReference type="Proteomes" id="UP001496627"/>
    </source>
</evidence>
<proteinExistence type="inferred from homology"/>
<keyword evidence="12" id="KW-1185">Reference proteome</keyword>
<comment type="similarity">
    <text evidence="1 9">Belongs to the transferase hexapeptide repeat family.</text>
</comment>
<name>A0ABV0LWE9_9HYPH</name>
<dbReference type="RefSeq" id="WP_348862210.1">
    <property type="nucleotide sequence ID" value="NZ_JBEAAL010000001.1"/>
</dbReference>
<feature type="domain" description="Tetrahydrodipicolinate-N-succinyltransferase chain A" evidence="10">
    <location>
        <begin position="8"/>
        <end position="74"/>
    </location>
</feature>
<evidence type="ECO:0000256" key="4">
    <source>
        <dbReference type="ARBA" id="ARBA00022679"/>
    </source>
</evidence>
<dbReference type="Pfam" id="PF14805">
    <property type="entry name" value="THDPS_N_2"/>
    <property type="match status" value="1"/>
</dbReference>
<dbReference type="PANTHER" id="PTHR43300">
    <property type="entry name" value="ACETYLTRANSFERASE"/>
    <property type="match status" value="1"/>
</dbReference>
<comment type="pathway">
    <text evidence="9">Amino-acid biosynthesis; L-lysine biosynthesis via DAP pathway; LL-2,6-diaminopimelate from (S)-tetrahydrodipicolinate (succinylase route): step 1/3.</text>
</comment>
<dbReference type="InterPro" id="IPR001451">
    <property type="entry name" value="Hexapep"/>
</dbReference>
<keyword evidence="4 9" id="KW-0808">Transferase</keyword>
<dbReference type="Pfam" id="PF14602">
    <property type="entry name" value="Hexapep_2"/>
    <property type="match status" value="1"/>
</dbReference>
<dbReference type="InterPro" id="IPR050179">
    <property type="entry name" value="Trans_hexapeptide_repeat"/>
</dbReference>
<evidence type="ECO:0000256" key="2">
    <source>
        <dbReference type="ARBA" id="ARBA00022490"/>
    </source>
</evidence>
<comment type="subunit">
    <text evidence="9">Homotrimer.</text>
</comment>
<dbReference type="InterPro" id="IPR037133">
    <property type="entry name" value="THP_succinylTrfase_N_sf"/>
</dbReference>
<comment type="caution">
    <text evidence="11">The sequence shown here is derived from an EMBL/GenBank/DDBJ whole genome shotgun (WGS) entry which is preliminary data.</text>
</comment>
<evidence type="ECO:0000256" key="6">
    <source>
        <dbReference type="ARBA" id="ARBA00022915"/>
    </source>
</evidence>
<dbReference type="GO" id="GO:0008666">
    <property type="term" value="F:2,3,4,5-tetrahydropyridine-2,6-dicarboxylate N-succinyltransferase activity"/>
    <property type="evidence" value="ECO:0007669"/>
    <property type="project" value="UniProtKB-EC"/>
</dbReference>
<dbReference type="EMBL" id="JBEAAL010000001">
    <property type="protein sequence ID" value="MEQ1403930.1"/>
    <property type="molecule type" value="Genomic_DNA"/>
</dbReference>
<protein>
    <recommendedName>
        <fullName evidence="9">2,3,4,5-tetrahydropyridine-2,6-dicarboxylate N-succinyltransferase</fullName>
        <ecNumber evidence="9">2.3.1.117</ecNumber>
    </recommendedName>
    <alternativeName>
        <fullName evidence="9">Tetrahydrodipicolinate N-succinyltransferase</fullName>
        <shortName evidence="9">THDP succinyltransferase</shortName>
        <shortName evidence="9">THP succinyltransferase</shortName>
        <shortName evidence="9">Tetrahydropicolinate succinylase</shortName>
    </alternativeName>
</protein>
<dbReference type="PANTHER" id="PTHR43300:SF10">
    <property type="entry name" value="2,3,4,5-TETRAHYDROPYRIDINE-2,6-DICARBOXYLATE N-ACETYLTRANSFERASE"/>
    <property type="match status" value="1"/>
</dbReference>
<dbReference type="CDD" id="cd03350">
    <property type="entry name" value="LbH_THP_succinylT"/>
    <property type="match status" value="1"/>
</dbReference>
<dbReference type="Proteomes" id="UP001496627">
    <property type="component" value="Unassembled WGS sequence"/>
</dbReference>
<dbReference type="InterPro" id="IPR023180">
    <property type="entry name" value="THP_succinylTrfase_dom1"/>
</dbReference>
<evidence type="ECO:0000313" key="11">
    <source>
        <dbReference type="EMBL" id="MEQ1403930.1"/>
    </source>
</evidence>
<comment type="subcellular location">
    <subcellularLocation>
        <location evidence="9">Cytoplasm</location>
    </subcellularLocation>
</comment>
<evidence type="ECO:0000256" key="1">
    <source>
        <dbReference type="ARBA" id="ARBA00007274"/>
    </source>
</evidence>
<evidence type="ECO:0000256" key="3">
    <source>
        <dbReference type="ARBA" id="ARBA00022605"/>
    </source>
</evidence>
<organism evidence="11 12">
    <name type="scientific">Neorhizobium phenanthreniclasticum</name>
    <dbReference type="NCBI Taxonomy" id="3157917"/>
    <lineage>
        <taxon>Bacteria</taxon>
        <taxon>Pseudomonadati</taxon>
        <taxon>Pseudomonadota</taxon>
        <taxon>Alphaproteobacteria</taxon>
        <taxon>Hyphomicrobiales</taxon>
        <taxon>Rhizobiaceae</taxon>
        <taxon>Rhizobium/Agrobacterium group</taxon>
        <taxon>Neorhizobium</taxon>
    </lineage>
</organism>
<comment type="catalytic activity">
    <reaction evidence="9">
        <text>(S)-2,3,4,5-tetrahydrodipicolinate + succinyl-CoA + H2O = (S)-2-succinylamino-6-oxoheptanedioate + CoA</text>
        <dbReference type="Rhea" id="RHEA:17325"/>
        <dbReference type="ChEBI" id="CHEBI:15377"/>
        <dbReference type="ChEBI" id="CHEBI:15685"/>
        <dbReference type="ChEBI" id="CHEBI:16845"/>
        <dbReference type="ChEBI" id="CHEBI:57287"/>
        <dbReference type="ChEBI" id="CHEBI:57292"/>
        <dbReference type="EC" id="2.3.1.117"/>
    </reaction>
</comment>
<dbReference type="InterPro" id="IPR005664">
    <property type="entry name" value="DapD_Trfase_Hexpep_rpt_fam"/>
</dbReference>
<evidence type="ECO:0000256" key="9">
    <source>
        <dbReference type="HAMAP-Rule" id="MF_00811"/>
    </source>
</evidence>
<dbReference type="HAMAP" id="MF_00811">
    <property type="entry name" value="DapD"/>
    <property type="match status" value="1"/>
</dbReference>
<dbReference type="SUPFAM" id="SSF51161">
    <property type="entry name" value="Trimeric LpxA-like enzymes"/>
    <property type="match status" value="1"/>
</dbReference>
<dbReference type="Gene3D" id="1.10.166.10">
    <property type="entry name" value="Tetrahydrodipicolinate-N-succinyltransferase, N-terminal domain"/>
    <property type="match status" value="1"/>
</dbReference>
<dbReference type="NCBIfam" id="NF008808">
    <property type="entry name" value="PRK11830.1"/>
    <property type="match status" value="1"/>
</dbReference>
<accession>A0ABV0LWE9</accession>
<dbReference type="PROSITE" id="PS00101">
    <property type="entry name" value="HEXAPEP_TRANSFERASES"/>
    <property type="match status" value="1"/>
</dbReference>
<keyword evidence="2 9" id="KW-0963">Cytoplasm</keyword>
<keyword evidence="8 9" id="KW-0012">Acyltransferase</keyword>
<dbReference type="NCBIfam" id="TIGR00965">
    <property type="entry name" value="dapD"/>
    <property type="match status" value="1"/>
</dbReference>
<keyword evidence="6 9" id="KW-0220">Diaminopimelate biosynthesis</keyword>
<gene>
    <name evidence="9 11" type="primary">dapD</name>
    <name evidence="11" type="ORF">ABK249_03210</name>
</gene>
<evidence type="ECO:0000256" key="7">
    <source>
        <dbReference type="ARBA" id="ARBA00023154"/>
    </source>
</evidence>
<evidence type="ECO:0000256" key="5">
    <source>
        <dbReference type="ARBA" id="ARBA00022737"/>
    </source>
</evidence>